<dbReference type="eggNOG" id="ENOG5030M97">
    <property type="taxonomic scope" value="Bacteria"/>
</dbReference>
<evidence type="ECO:0000313" key="5">
    <source>
        <dbReference type="Proteomes" id="UP000027583"/>
    </source>
</evidence>
<keyword evidence="2" id="KW-0472">Membrane</keyword>
<evidence type="ECO:0000256" key="1">
    <source>
        <dbReference type="SAM" id="Coils"/>
    </source>
</evidence>
<comment type="caution">
    <text evidence="4">The sequence shown here is derived from an EMBL/GenBank/DDBJ whole genome shotgun (WGS) entry which is preliminary data.</text>
</comment>
<feature type="domain" description="DUF4349" evidence="3">
    <location>
        <begin position="74"/>
        <end position="291"/>
    </location>
</feature>
<proteinExistence type="predicted"/>
<protein>
    <recommendedName>
        <fullName evidence="3">DUF4349 domain-containing protein</fullName>
    </recommendedName>
</protein>
<name>A0A060QBA6_9PROT</name>
<evidence type="ECO:0000256" key="2">
    <source>
        <dbReference type="SAM" id="Phobius"/>
    </source>
</evidence>
<organism evidence="4 5">
    <name type="scientific">Asaia bogorensis</name>
    <dbReference type="NCBI Taxonomy" id="91915"/>
    <lineage>
        <taxon>Bacteria</taxon>
        <taxon>Pseudomonadati</taxon>
        <taxon>Pseudomonadota</taxon>
        <taxon>Alphaproteobacteria</taxon>
        <taxon>Acetobacterales</taxon>
        <taxon>Acetobacteraceae</taxon>
        <taxon>Asaia</taxon>
    </lineage>
</organism>
<evidence type="ECO:0000259" key="3">
    <source>
        <dbReference type="Pfam" id="PF14257"/>
    </source>
</evidence>
<keyword evidence="1" id="KW-0175">Coiled coil</keyword>
<dbReference type="InterPro" id="IPR025645">
    <property type="entry name" value="DUF4349"/>
</dbReference>
<dbReference type="AlphaFoldDB" id="A0A060QBA6"/>
<accession>A0A060QBA6</accession>
<dbReference type="EMBL" id="CBLX010000003">
    <property type="protein sequence ID" value="CDG38414.1"/>
    <property type="molecule type" value="Genomic_DNA"/>
</dbReference>
<feature type="coiled-coil region" evidence="1">
    <location>
        <begin position="176"/>
        <end position="238"/>
    </location>
</feature>
<keyword evidence="2" id="KW-1133">Transmembrane helix</keyword>
<dbReference type="Pfam" id="PF14257">
    <property type="entry name" value="DUF4349"/>
    <property type="match status" value="1"/>
</dbReference>
<feature type="transmembrane region" description="Helical" evidence="2">
    <location>
        <begin position="269"/>
        <end position="290"/>
    </location>
</feature>
<sequence>MAGDMSSSKRAIRLFSLTGVFLTLALLPGCKHRHIMQREEESPPSPMAVMAPAPAMNLRFLKHGVSQRAGQAFMAYEHRLDLTVPDHLVSAHLDAARSACTVAVSCELVSSNENTEDLGQGVSQHSARIAVRLPHDRVEAFIKAASSPLPGEESRNIVTRAATTSETDLQNDVIDVDRRLAQMTAYRDRLEALEAQSAGRTDDLIKVAKELSEVQSSLEDAQKEKNGLSRRIDTERVDVSFEGARATSTPVRQRWNESTQIFMETLGDVWFFLIQAVVWAPLVLIGLLLVRRAIRKGWFRRD</sequence>
<dbReference type="Proteomes" id="UP000027583">
    <property type="component" value="Unassembled WGS sequence"/>
</dbReference>
<reference evidence="4 5" key="1">
    <citation type="journal article" date="2014" name="Genome Biol. Evol.">
        <title>Acetic acid bacteria genomes reveal functional traits for adaptation to life in insect guts.</title>
        <authorList>
            <person name="Chouaia B."/>
            <person name="Gaiarsa S."/>
            <person name="Crotti E."/>
            <person name="Comandatore F."/>
            <person name="Degli Esposti M."/>
            <person name="Ricci I."/>
            <person name="Alma A."/>
            <person name="Favia G."/>
            <person name="Bandi C."/>
            <person name="Daffonchio D."/>
        </authorList>
    </citation>
    <scope>NUCLEOTIDE SEQUENCE [LARGE SCALE GENOMIC DNA]</scope>
    <source>
        <strain evidence="4 5">SF2.1</strain>
    </source>
</reference>
<gene>
    <name evidence="4" type="ORF">ASAP_0369</name>
</gene>
<reference evidence="4 5" key="2">
    <citation type="journal article" date="2014" name="PLoS ONE">
        <title>Evolution of mitochondria reconstructed from the energy metabolism of living bacteria.</title>
        <authorList>
            <person name="Degli Esposti M."/>
            <person name="Chouaia B."/>
            <person name="Comandatore F."/>
            <person name="Crotti E."/>
            <person name="Sassera D."/>
            <person name="Lievens P.M."/>
            <person name="Daffonchio D."/>
            <person name="Bandi C."/>
        </authorList>
    </citation>
    <scope>NUCLEOTIDE SEQUENCE [LARGE SCALE GENOMIC DNA]</scope>
    <source>
        <strain evidence="4 5">SF2.1</strain>
    </source>
</reference>
<keyword evidence="2" id="KW-0812">Transmembrane</keyword>
<evidence type="ECO:0000313" key="4">
    <source>
        <dbReference type="EMBL" id="CDG38414.1"/>
    </source>
</evidence>